<organism evidence="2">
    <name type="scientific">Aureococcus anophagefferens</name>
    <name type="common">Harmful bloom alga</name>
    <dbReference type="NCBI Taxonomy" id="44056"/>
    <lineage>
        <taxon>Eukaryota</taxon>
        <taxon>Sar</taxon>
        <taxon>Stramenopiles</taxon>
        <taxon>Ochrophyta</taxon>
        <taxon>Pelagophyceae</taxon>
        <taxon>Pelagomonadales</taxon>
        <taxon>Pelagomonadaceae</taxon>
        <taxon>Aureococcus</taxon>
    </lineage>
</organism>
<keyword evidence="2" id="KW-1185">Reference proteome</keyword>
<evidence type="ECO:0000313" key="2">
    <source>
        <dbReference type="Proteomes" id="UP000002729"/>
    </source>
</evidence>
<evidence type="ECO:0000313" key="1">
    <source>
        <dbReference type="EMBL" id="EGB02189.1"/>
    </source>
</evidence>
<dbReference type="KEGG" id="aaf:AURANDRAFT_35485"/>
<dbReference type="OrthoDB" id="329835at2759"/>
<reference evidence="1 2" key="1">
    <citation type="journal article" date="2011" name="Proc. Natl. Acad. Sci. U.S.A.">
        <title>Niche of harmful alga Aureococcus anophagefferens revealed through ecogenomics.</title>
        <authorList>
            <person name="Gobler C.J."/>
            <person name="Berry D.L."/>
            <person name="Dyhrman S.T."/>
            <person name="Wilhelm S.W."/>
            <person name="Salamov A."/>
            <person name="Lobanov A.V."/>
            <person name="Zhang Y."/>
            <person name="Collier J.L."/>
            <person name="Wurch L.L."/>
            <person name="Kustka A.B."/>
            <person name="Dill B.D."/>
            <person name="Shah M."/>
            <person name="VerBerkmoes N.C."/>
            <person name="Kuo A."/>
            <person name="Terry A."/>
            <person name="Pangilinan J."/>
            <person name="Lindquist E.A."/>
            <person name="Lucas S."/>
            <person name="Paulsen I.T."/>
            <person name="Hattenrath-Lehmann T.K."/>
            <person name="Talmage S.C."/>
            <person name="Walker E.A."/>
            <person name="Koch F."/>
            <person name="Burson A.M."/>
            <person name="Marcoval M.A."/>
            <person name="Tang Y.Z."/>
            <person name="Lecleir G.R."/>
            <person name="Coyne K.J."/>
            <person name="Berg G.M."/>
            <person name="Bertrand E.M."/>
            <person name="Saito M.A."/>
            <person name="Gladyshev V.N."/>
            <person name="Grigoriev I.V."/>
        </authorList>
    </citation>
    <scope>NUCLEOTIDE SEQUENCE [LARGE SCALE GENOMIC DNA]</scope>
    <source>
        <strain evidence="2">CCMP 1984</strain>
    </source>
</reference>
<dbReference type="InterPro" id="IPR016039">
    <property type="entry name" value="Thiolase-like"/>
</dbReference>
<proteinExistence type="predicted"/>
<gene>
    <name evidence="1" type="ORF">AURANDRAFT_35485</name>
</gene>
<protein>
    <submittedName>
        <fullName evidence="1">Uncharacterized protein</fullName>
    </submittedName>
</protein>
<dbReference type="SUPFAM" id="SSF53901">
    <property type="entry name" value="Thiolase-like"/>
    <property type="match status" value="1"/>
</dbReference>
<dbReference type="Gene3D" id="3.40.47.10">
    <property type="match status" value="1"/>
</dbReference>
<dbReference type="EMBL" id="GL833729">
    <property type="protein sequence ID" value="EGB02189.1"/>
    <property type="molecule type" value="Genomic_DNA"/>
</dbReference>
<name>F0YRS0_AURAN</name>
<dbReference type="Proteomes" id="UP000002729">
    <property type="component" value="Unassembled WGS sequence"/>
</dbReference>
<dbReference type="RefSeq" id="XP_009043112.1">
    <property type="nucleotide sequence ID" value="XM_009044864.1"/>
</dbReference>
<dbReference type="GeneID" id="20221618"/>
<dbReference type="AlphaFoldDB" id="F0YRS0"/>
<feature type="non-terminal residue" evidence="1">
    <location>
        <position position="1"/>
    </location>
</feature>
<dbReference type="InParanoid" id="F0YRS0"/>
<sequence length="80" mass="8653">CHTFDARADGYARGEGGSFFLLGSNFEETRAQVLGCAVRSDGASASFTVRKSVSSKWNDIISPCNCRHQMVCLNAIFSSL</sequence>
<dbReference type="GO" id="GO:0016746">
    <property type="term" value="F:acyltransferase activity"/>
    <property type="evidence" value="ECO:0007669"/>
    <property type="project" value="InterPro"/>
</dbReference>
<accession>F0YRS0</accession>